<dbReference type="NCBIfam" id="TIGR00739">
    <property type="entry name" value="yajC"/>
    <property type="match status" value="1"/>
</dbReference>
<keyword evidence="5 10" id="KW-0812">Transmembrane</keyword>
<evidence type="ECO:0000256" key="7">
    <source>
        <dbReference type="ARBA" id="ARBA00022989"/>
    </source>
</evidence>
<evidence type="ECO:0000256" key="10">
    <source>
        <dbReference type="SAM" id="Phobius"/>
    </source>
</evidence>
<accession>R4K3N2</accession>
<evidence type="ECO:0000256" key="8">
    <source>
        <dbReference type="ARBA" id="ARBA00023010"/>
    </source>
</evidence>
<protein>
    <submittedName>
        <fullName evidence="11">Preprotein translocase, YajC subunit</fullName>
    </submittedName>
</protein>
<keyword evidence="6" id="KW-0653">Protein transport</keyword>
<name>R4K3N2_CLOPA</name>
<evidence type="ECO:0000256" key="4">
    <source>
        <dbReference type="ARBA" id="ARBA00022475"/>
    </source>
</evidence>
<dbReference type="PANTHER" id="PTHR33909:SF1">
    <property type="entry name" value="SEC TRANSLOCON ACCESSORY COMPLEX SUBUNIT YAJC"/>
    <property type="match status" value="1"/>
</dbReference>
<evidence type="ECO:0000256" key="6">
    <source>
        <dbReference type="ARBA" id="ARBA00022927"/>
    </source>
</evidence>
<keyword evidence="4" id="KW-1003">Cell membrane</keyword>
<dbReference type="GO" id="GO:0015031">
    <property type="term" value="P:protein transport"/>
    <property type="evidence" value="ECO:0007669"/>
    <property type="project" value="UniProtKB-KW"/>
</dbReference>
<dbReference type="InterPro" id="IPR003849">
    <property type="entry name" value="Preprotein_translocase_YajC"/>
</dbReference>
<comment type="subcellular location">
    <subcellularLocation>
        <location evidence="1">Cell membrane</location>
        <topology evidence="1">Single-pass membrane protein</topology>
    </subcellularLocation>
</comment>
<dbReference type="GO" id="GO:0005886">
    <property type="term" value="C:plasma membrane"/>
    <property type="evidence" value="ECO:0007669"/>
    <property type="project" value="UniProtKB-SubCell"/>
</dbReference>
<dbReference type="eggNOG" id="COG1862">
    <property type="taxonomic scope" value="Bacteria"/>
</dbReference>
<dbReference type="AlphaFoldDB" id="R4K3N2"/>
<comment type="similarity">
    <text evidence="2">Belongs to the YajC family.</text>
</comment>
<keyword evidence="7 10" id="KW-1133">Transmembrane helix</keyword>
<dbReference type="RefSeq" id="WP_015615493.1">
    <property type="nucleotide sequence ID" value="NC_021182.1"/>
</dbReference>
<keyword evidence="12" id="KW-1185">Reference proteome</keyword>
<evidence type="ECO:0000256" key="9">
    <source>
        <dbReference type="ARBA" id="ARBA00023136"/>
    </source>
</evidence>
<gene>
    <name evidence="11" type="ORF">Clopa_2324</name>
</gene>
<dbReference type="PANTHER" id="PTHR33909">
    <property type="entry name" value="SEC TRANSLOCON ACCESSORY COMPLEX SUBUNIT YAJC"/>
    <property type="match status" value="1"/>
</dbReference>
<keyword evidence="3" id="KW-0813">Transport</keyword>
<dbReference type="STRING" id="86416.Clopa_2324"/>
<evidence type="ECO:0000313" key="12">
    <source>
        <dbReference type="Proteomes" id="UP000013523"/>
    </source>
</evidence>
<feature type="transmembrane region" description="Helical" evidence="10">
    <location>
        <begin position="6"/>
        <end position="24"/>
    </location>
</feature>
<dbReference type="KEGG" id="cpas:Clopa_2324"/>
<proteinExistence type="inferred from homology"/>
<dbReference type="HOGENOM" id="CLU_116157_5_0_9"/>
<evidence type="ECO:0000256" key="3">
    <source>
        <dbReference type="ARBA" id="ARBA00022448"/>
    </source>
</evidence>
<dbReference type="PATRIC" id="fig|86416.3.peg.2307"/>
<sequence>MSQNYVIIIYMAIVLGLFYMMIFLPERKRKKKFSDLMSNIKVNDEVVTTGGIVGKIVNMQDNYVIIQSGPDKARIKVLKSAVNGVVNKQLKETETNK</sequence>
<dbReference type="Proteomes" id="UP000013523">
    <property type="component" value="Chromosome"/>
</dbReference>
<dbReference type="EMBL" id="CP003261">
    <property type="protein sequence ID" value="AGK97188.1"/>
    <property type="molecule type" value="Genomic_DNA"/>
</dbReference>
<evidence type="ECO:0000256" key="1">
    <source>
        <dbReference type="ARBA" id="ARBA00004162"/>
    </source>
</evidence>
<keyword evidence="9 10" id="KW-0472">Membrane</keyword>
<evidence type="ECO:0000256" key="5">
    <source>
        <dbReference type="ARBA" id="ARBA00022692"/>
    </source>
</evidence>
<dbReference type="SMART" id="SM01323">
    <property type="entry name" value="YajC"/>
    <property type="match status" value="1"/>
</dbReference>
<dbReference type="OrthoDB" id="9800132at2"/>
<evidence type="ECO:0000313" key="11">
    <source>
        <dbReference type="EMBL" id="AGK97188.1"/>
    </source>
</evidence>
<keyword evidence="8" id="KW-0811">Translocation</keyword>
<organism evidence="11 12">
    <name type="scientific">Clostridium pasteurianum BC1</name>
    <dbReference type="NCBI Taxonomy" id="86416"/>
    <lineage>
        <taxon>Bacteria</taxon>
        <taxon>Bacillati</taxon>
        <taxon>Bacillota</taxon>
        <taxon>Clostridia</taxon>
        <taxon>Eubacteriales</taxon>
        <taxon>Clostridiaceae</taxon>
        <taxon>Clostridium</taxon>
    </lineage>
</organism>
<evidence type="ECO:0000256" key="2">
    <source>
        <dbReference type="ARBA" id="ARBA00006742"/>
    </source>
</evidence>
<dbReference type="PRINTS" id="PR01853">
    <property type="entry name" value="YAJCTRNLCASE"/>
</dbReference>
<reference evidence="11 12" key="1">
    <citation type="submission" date="2012-01" db="EMBL/GenBank/DDBJ databases">
        <title>Complete sequence of chromosome of Clostridium pasteurianum BC1.</title>
        <authorList>
            <consortium name="US DOE Joint Genome Institute"/>
            <person name="Lucas S."/>
            <person name="Han J."/>
            <person name="Lapidus A."/>
            <person name="Cheng J.-F."/>
            <person name="Goodwin L."/>
            <person name="Pitluck S."/>
            <person name="Peters L."/>
            <person name="Mikhailova N."/>
            <person name="Teshima H."/>
            <person name="Detter J.C."/>
            <person name="Han C."/>
            <person name="Tapia R."/>
            <person name="Land M."/>
            <person name="Hauser L."/>
            <person name="Kyrpides N."/>
            <person name="Ivanova N."/>
            <person name="Pagani I."/>
            <person name="Dunn J."/>
            <person name="Taghavi S."/>
            <person name="Francis A."/>
            <person name="van der Lelie D."/>
            <person name="Woyke T."/>
        </authorList>
    </citation>
    <scope>NUCLEOTIDE SEQUENCE [LARGE SCALE GENOMIC DNA]</scope>
    <source>
        <strain evidence="11 12">BC1</strain>
    </source>
</reference>
<dbReference type="Pfam" id="PF02699">
    <property type="entry name" value="YajC"/>
    <property type="match status" value="1"/>
</dbReference>